<evidence type="ECO:0000256" key="4">
    <source>
        <dbReference type="ARBA" id="ARBA00011986"/>
    </source>
</evidence>
<evidence type="ECO:0000256" key="10">
    <source>
        <dbReference type="ARBA" id="ARBA00048107"/>
    </source>
</evidence>
<dbReference type="InterPro" id="IPR015256">
    <property type="entry name" value="eIF2g_C"/>
</dbReference>
<dbReference type="FunFam" id="2.40.30.10:FF:000009">
    <property type="entry name" value="Eukaryotic translation initiation factor 2 subunit gamma"/>
    <property type="match status" value="1"/>
</dbReference>
<evidence type="ECO:0000256" key="5">
    <source>
        <dbReference type="ARBA" id="ARBA00022540"/>
    </source>
</evidence>
<dbReference type="PRINTS" id="PR00315">
    <property type="entry name" value="ELONGATNFCT"/>
</dbReference>
<dbReference type="Gene3D" id="2.40.30.10">
    <property type="entry name" value="Translation factors"/>
    <property type="match status" value="2"/>
</dbReference>
<dbReference type="PANTHER" id="PTHR42854">
    <property type="entry name" value="EUKARYOTIC TRANSLATION INITIATION FACTOR 2 SUBUNIT 3 FAMILY MEMBER"/>
    <property type="match status" value="1"/>
</dbReference>
<dbReference type="NCBIfam" id="TIGR00231">
    <property type="entry name" value="small_GTP"/>
    <property type="match status" value="1"/>
</dbReference>
<dbReference type="SUPFAM" id="SSF52540">
    <property type="entry name" value="P-loop containing nucleoside triphosphate hydrolases"/>
    <property type="match status" value="1"/>
</dbReference>
<dbReference type="Pfam" id="PF03144">
    <property type="entry name" value="GTP_EFTU_D2"/>
    <property type="match status" value="1"/>
</dbReference>
<reference evidence="12" key="1">
    <citation type="journal article" date="2024" name="Gigascience">
        <title>Chromosome-level genome of the poultry shaft louse Menopon gallinae provides insight into the host-switching and adaptive evolution of parasitic lice.</title>
        <authorList>
            <person name="Xu Y."/>
            <person name="Ma L."/>
            <person name="Liu S."/>
            <person name="Liang Y."/>
            <person name="Liu Q."/>
            <person name="He Z."/>
            <person name="Tian L."/>
            <person name="Duan Y."/>
            <person name="Cai W."/>
            <person name="Li H."/>
            <person name="Song F."/>
        </authorList>
    </citation>
    <scope>NUCLEOTIDE SEQUENCE</scope>
    <source>
        <strain evidence="12">Cailab_2023a</strain>
    </source>
</reference>
<dbReference type="InterPro" id="IPR000795">
    <property type="entry name" value="T_Tr_GTP-bd_dom"/>
</dbReference>
<organism evidence="12">
    <name type="scientific">Menopon gallinae</name>
    <name type="common">poultry shaft louse</name>
    <dbReference type="NCBI Taxonomy" id="328185"/>
    <lineage>
        <taxon>Eukaryota</taxon>
        <taxon>Metazoa</taxon>
        <taxon>Ecdysozoa</taxon>
        <taxon>Arthropoda</taxon>
        <taxon>Hexapoda</taxon>
        <taxon>Insecta</taxon>
        <taxon>Pterygota</taxon>
        <taxon>Neoptera</taxon>
        <taxon>Paraneoptera</taxon>
        <taxon>Psocodea</taxon>
        <taxon>Troctomorpha</taxon>
        <taxon>Phthiraptera</taxon>
        <taxon>Amblycera</taxon>
        <taxon>Menoponidae</taxon>
        <taxon>Menopon</taxon>
    </lineage>
</organism>
<dbReference type="GO" id="GO:0003743">
    <property type="term" value="F:translation initiation factor activity"/>
    <property type="evidence" value="ECO:0007669"/>
    <property type="project" value="UniProtKB-KW"/>
</dbReference>
<dbReference type="SUPFAM" id="SSF50465">
    <property type="entry name" value="EF-Tu/eEF-1alpha/eIF2-gamma C-terminal domain"/>
    <property type="match status" value="1"/>
</dbReference>
<evidence type="ECO:0000313" key="12">
    <source>
        <dbReference type="EMBL" id="KAL0265428.1"/>
    </source>
</evidence>
<dbReference type="GO" id="GO:0005525">
    <property type="term" value="F:GTP binding"/>
    <property type="evidence" value="ECO:0007669"/>
    <property type="project" value="UniProtKB-KW"/>
</dbReference>
<comment type="similarity">
    <text evidence="3">Belongs to the TRAFAC class translation factor GTPase superfamily. Classic translation factor GTPase family. EF-Tu/EF-1A subfamily.</text>
</comment>
<evidence type="ECO:0000259" key="11">
    <source>
        <dbReference type="PROSITE" id="PS51722"/>
    </source>
</evidence>
<evidence type="ECO:0000256" key="1">
    <source>
        <dbReference type="ARBA" id="ARBA00004496"/>
    </source>
</evidence>
<dbReference type="GO" id="GO:0005829">
    <property type="term" value="C:cytosol"/>
    <property type="evidence" value="ECO:0007669"/>
    <property type="project" value="TreeGrafter"/>
</dbReference>
<dbReference type="FunFam" id="3.40.50.300:FF:000065">
    <property type="entry name" value="Eukaryotic translation initiation factor 2 subunit gamma"/>
    <property type="match status" value="1"/>
</dbReference>
<dbReference type="Pfam" id="PF00009">
    <property type="entry name" value="GTP_EFTU"/>
    <property type="match status" value="1"/>
</dbReference>
<gene>
    <name evidence="12" type="ORF">PYX00_010818</name>
</gene>
<dbReference type="InterPro" id="IPR009000">
    <property type="entry name" value="Transl_B-barrel_sf"/>
</dbReference>
<dbReference type="InterPro" id="IPR004161">
    <property type="entry name" value="EFTu-like_2"/>
</dbReference>
<dbReference type="SUPFAM" id="SSF50447">
    <property type="entry name" value="Translation proteins"/>
    <property type="match status" value="1"/>
</dbReference>
<keyword evidence="7" id="KW-0378">Hydrolase</keyword>
<evidence type="ECO:0000256" key="3">
    <source>
        <dbReference type="ARBA" id="ARBA00007249"/>
    </source>
</evidence>
<sequence>MEKQATINIGIIGHVAHGKSTLVNAISGVRTVRFKSELEKNITIKLGYANTKIYMCDSEECPRPGRYRSFKSSAKDGTACPRQGCTGRLRLVRHVSFVDCPGHDVLMSTMINGTAIMDSAILLVAANEHCPQPQTQEHLFALERTDISQIVVVQNKIDLISRERCLNQRDRIREFLATTKASSSPIVPVSGQYKINIDAVLDFIVNYIPQTARDTKAPPRMVIIRSFDVNKPGYKVDMLSGGVIGGSLLRGRVRIGDEIEIRPGHVVREGRRFVCTPYLSRIVSLKTEDNELSEAYPGGLIGIGTEIDPACCIADALVGQVMGIRGCLPSIYVAIEVRYELFPEVAGHRAPGKHGAAMAAGEVFLLNIGSCSLAATLARADGGLAKFELSRPVCSDTGEKITISKKVAGSWRLVGYATVEDGERVEPSYESEGLLEMDSLRECLTEP</sequence>
<evidence type="ECO:0000256" key="8">
    <source>
        <dbReference type="ARBA" id="ARBA00022917"/>
    </source>
</evidence>
<dbReference type="Gene3D" id="3.40.50.300">
    <property type="entry name" value="P-loop containing nucleotide triphosphate hydrolases"/>
    <property type="match status" value="1"/>
</dbReference>
<dbReference type="NCBIfam" id="NF003077">
    <property type="entry name" value="PRK04000.1"/>
    <property type="match status" value="1"/>
</dbReference>
<comment type="catalytic activity">
    <reaction evidence="10">
        <text>GTP + H2O = GDP + phosphate + H(+)</text>
        <dbReference type="Rhea" id="RHEA:19669"/>
        <dbReference type="ChEBI" id="CHEBI:15377"/>
        <dbReference type="ChEBI" id="CHEBI:15378"/>
        <dbReference type="ChEBI" id="CHEBI:37565"/>
        <dbReference type="ChEBI" id="CHEBI:43474"/>
        <dbReference type="ChEBI" id="CHEBI:58189"/>
        <dbReference type="EC" id="3.6.5.3"/>
    </reaction>
</comment>
<evidence type="ECO:0000256" key="6">
    <source>
        <dbReference type="ARBA" id="ARBA00022741"/>
    </source>
</evidence>
<comment type="caution">
    <text evidence="12">The sequence shown here is derived from an EMBL/GenBank/DDBJ whole genome shotgun (WGS) entry which is preliminary data.</text>
</comment>
<dbReference type="Pfam" id="PF09173">
    <property type="entry name" value="eIF2_C"/>
    <property type="match status" value="1"/>
</dbReference>
<dbReference type="InterPro" id="IPR044127">
    <property type="entry name" value="eIF2g_dom_2"/>
</dbReference>
<protein>
    <recommendedName>
        <fullName evidence="4">protein-synthesizing GTPase</fullName>
        <ecNumber evidence="4">3.6.5.3</ecNumber>
    </recommendedName>
</protein>
<dbReference type="EMBL" id="JARGDH010000027">
    <property type="protein sequence ID" value="KAL0265428.1"/>
    <property type="molecule type" value="Genomic_DNA"/>
</dbReference>
<dbReference type="GO" id="GO:0003924">
    <property type="term" value="F:GTPase activity"/>
    <property type="evidence" value="ECO:0007669"/>
    <property type="project" value="InterPro"/>
</dbReference>
<keyword evidence="9" id="KW-0342">GTP-binding</keyword>
<dbReference type="GO" id="GO:0000049">
    <property type="term" value="F:tRNA binding"/>
    <property type="evidence" value="ECO:0007669"/>
    <property type="project" value="InterPro"/>
</dbReference>
<evidence type="ECO:0000256" key="2">
    <source>
        <dbReference type="ARBA" id="ARBA00005388"/>
    </source>
</evidence>
<dbReference type="InterPro" id="IPR009001">
    <property type="entry name" value="Transl_elong_EF1A/Init_IF2_C"/>
</dbReference>
<comment type="subcellular location">
    <subcellularLocation>
        <location evidence="1">Cytoplasm</location>
    </subcellularLocation>
</comment>
<feature type="domain" description="Tr-type G" evidence="11">
    <location>
        <begin position="4"/>
        <end position="213"/>
    </location>
</feature>
<dbReference type="InterPro" id="IPR044128">
    <property type="entry name" value="eIF2g_GTP-bd"/>
</dbReference>
<dbReference type="CDD" id="cd03688">
    <property type="entry name" value="eIF2_gamma_II"/>
    <property type="match status" value="1"/>
</dbReference>
<evidence type="ECO:0000256" key="7">
    <source>
        <dbReference type="ARBA" id="ARBA00022801"/>
    </source>
</evidence>
<proteinExistence type="inferred from homology"/>
<dbReference type="InterPro" id="IPR027417">
    <property type="entry name" value="P-loop_NTPase"/>
</dbReference>
<keyword evidence="6" id="KW-0547">Nucleotide-binding</keyword>
<dbReference type="CDD" id="cd01888">
    <property type="entry name" value="eIF2_gamma"/>
    <property type="match status" value="1"/>
</dbReference>
<evidence type="ECO:0000256" key="9">
    <source>
        <dbReference type="ARBA" id="ARBA00023134"/>
    </source>
</evidence>
<dbReference type="PANTHER" id="PTHR42854:SF3">
    <property type="entry name" value="EUKARYOTIC TRANSLATION INITIATION FACTOR 2 SUBUNIT 3-RELATED"/>
    <property type="match status" value="1"/>
</dbReference>
<dbReference type="AlphaFoldDB" id="A0AAW2H6X5"/>
<name>A0AAW2H6X5_9NEOP</name>
<keyword evidence="5" id="KW-0396">Initiation factor</keyword>
<dbReference type="GO" id="GO:0001731">
    <property type="term" value="P:formation of translation preinitiation complex"/>
    <property type="evidence" value="ECO:0007669"/>
    <property type="project" value="TreeGrafter"/>
</dbReference>
<dbReference type="PROSITE" id="PS51722">
    <property type="entry name" value="G_TR_2"/>
    <property type="match status" value="1"/>
</dbReference>
<comment type="similarity">
    <text evidence="2">Belongs to the TRAFAC class translation factor GTPase superfamily. Classic translation factor GTPase family. EIF2G subfamily.</text>
</comment>
<dbReference type="InterPro" id="IPR050543">
    <property type="entry name" value="eIF2G"/>
</dbReference>
<accession>A0AAW2H6X5</accession>
<dbReference type="EC" id="3.6.5.3" evidence="4"/>
<keyword evidence="8" id="KW-0648">Protein biosynthesis</keyword>
<dbReference type="InterPro" id="IPR005225">
    <property type="entry name" value="Small_GTP-bd"/>
</dbReference>